<dbReference type="SUPFAM" id="SSF47598">
    <property type="entry name" value="Ribbon-helix-helix"/>
    <property type="match status" value="1"/>
</dbReference>
<dbReference type="AlphaFoldDB" id="A0A133V7P3"/>
<dbReference type="EMBL" id="LHXY01000002">
    <property type="protein sequence ID" value="KXB02454.1"/>
    <property type="molecule type" value="Genomic_DNA"/>
</dbReference>
<keyword evidence="3" id="KW-1185">Reference proteome</keyword>
<sequence length="63" mass="7351">MEAVPAKMTKKLLGELDRMVEEGWYASRSEAVRDAARELIEKRKLDRLESAIDEDIKWGLHEH</sequence>
<dbReference type="Gene3D" id="1.10.1220.10">
    <property type="entry name" value="Met repressor-like"/>
    <property type="match status" value="1"/>
</dbReference>
<evidence type="ECO:0000259" key="1">
    <source>
        <dbReference type="Pfam" id="PF01402"/>
    </source>
</evidence>
<protein>
    <recommendedName>
        <fullName evidence="1">Ribbon-helix-helix protein CopG domain-containing protein</fullName>
    </recommendedName>
</protein>
<proteinExistence type="predicted"/>
<feature type="domain" description="Ribbon-helix-helix protein CopG" evidence="1">
    <location>
        <begin position="7"/>
        <end position="42"/>
    </location>
</feature>
<dbReference type="InterPro" id="IPR013321">
    <property type="entry name" value="Arc_rbn_hlx_hlx"/>
</dbReference>
<dbReference type="CDD" id="cd22231">
    <property type="entry name" value="RHH_NikR_HicB-like"/>
    <property type="match status" value="1"/>
</dbReference>
<dbReference type="Proteomes" id="UP000070035">
    <property type="component" value="Unassembled WGS sequence"/>
</dbReference>
<comment type="caution">
    <text evidence="2">The sequence shown here is derived from an EMBL/GenBank/DDBJ whole genome shotgun (WGS) entry which is preliminary data.</text>
</comment>
<dbReference type="InterPro" id="IPR002145">
    <property type="entry name" value="CopG"/>
</dbReference>
<dbReference type="GO" id="GO:0006355">
    <property type="term" value="P:regulation of DNA-templated transcription"/>
    <property type="evidence" value="ECO:0007669"/>
    <property type="project" value="InterPro"/>
</dbReference>
<gene>
    <name evidence="2" type="ORF">AKJ44_00235</name>
</gene>
<dbReference type="InterPro" id="IPR010985">
    <property type="entry name" value="Ribbon_hlx_hlx"/>
</dbReference>
<organism evidence="2 3">
    <name type="scientific">candidate division MSBL1 archaeon SCGC-AAA261F17</name>
    <dbReference type="NCBI Taxonomy" id="1698274"/>
    <lineage>
        <taxon>Archaea</taxon>
        <taxon>Methanobacteriati</taxon>
        <taxon>Methanobacteriota</taxon>
        <taxon>candidate division MSBL1</taxon>
    </lineage>
</organism>
<evidence type="ECO:0000313" key="2">
    <source>
        <dbReference type="EMBL" id="KXB02454.1"/>
    </source>
</evidence>
<accession>A0A133V7P3</accession>
<evidence type="ECO:0000313" key="3">
    <source>
        <dbReference type="Proteomes" id="UP000070035"/>
    </source>
</evidence>
<dbReference type="Pfam" id="PF01402">
    <property type="entry name" value="RHH_1"/>
    <property type="match status" value="1"/>
</dbReference>
<name>A0A133V7P3_9EURY</name>
<reference evidence="2 3" key="1">
    <citation type="journal article" date="2016" name="Sci. Rep.">
        <title>Metabolic traits of an uncultured archaeal lineage -MSBL1- from brine pools of the Red Sea.</title>
        <authorList>
            <person name="Mwirichia R."/>
            <person name="Alam I."/>
            <person name="Rashid M."/>
            <person name="Vinu M."/>
            <person name="Ba-Alawi W."/>
            <person name="Anthony Kamau A."/>
            <person name="Kamanda Ngugi D."/>
            <person name="Goker M."/>
            <person name="Klenk H.P."/>
            <person name="Bajic V."/>
            <person name="Stingl U."/>
        </authorList>
    </citation>
    <scope>NUCLEOTIDE SEQUENCE [LARGE SCALE GENOMIC DNA]</scope>
    <source>
        <strain evidence="2">SCGC-AAA261F17</strain>
    </source>
</reference>